<dbReference type="GO" id="GO:0003677">
    <property type="term" value="F:DNA binding"/>
    <property type="evidence" value="ECO:0007669"/>
    <property type="project" value="UniProtKB-KW"/>
</dbReference>
<reference evidence="7 8" key="1">
    <citation type="journal article" date="2023" name="Mol. Ecol. Resour.">
        <title>Chromosome-level genome assembly of a triploid poplar Populus alba 'Berolinensis'.</title>
        <authorList>
            <person name="Chen S."/>
            <person name="Yu Y."/>
            <person name="Wang X."/>
            <person name="Wang S."/>
            <person name="Zhang T."/>
            <person name="Zhou Y."/>
            <person name="He R."/>
            <person name="Meng N."/>
            <person name="Wang Y."/>
            <person name="Liu W."/>
            <person name="Liu Z."/>
            <person name="Liu J."/>
            <person name="Guo Q."/>
            <person name="Huang H."/>
            <person name="Sederoff R.R."/>
            <person name="Wang G."/>
            <person name="Qu G."/>
            <person name="Chen S."/>
        </authorList>
    </citation>
    <scope>NUCLEOTIDE SEQUENCE [LARGE SCALE GENOMIC DNA]</scope>
    <source>
        <strain evidence="7">SC-2020</strain>
    </source>
</reference>
<gene>
    <name evidence="7" type="ORF">NC653_002141</name>
</gene>
<accession>A0AAD6RMY2</accession>
<dbReference type="PANTHER" id="PTHR33729">
    <property type="entry name" value="METHYL-CPG BINDING DOMAIN CONTAINING PROTEIN, EXPRESSED"/>
    <property type="match status" value="1"/>
</dbReference>
<dbReference type="GO" id="GO:0005634">
    <property type="term" value="C:nucleus"/>
    <property type="evidence" value="ECO:0007669"/>
    <property type="project" value="UniProtKB-SubCell"/>
</dbReference>
<evidence type="ECO:0000256" key="2">
    <source>
        <dbReference type="ARBA" id="ARBA00023015"/>
    </source>
</evidence>
<dbReference type="SUPFAM" id="SSF54171">
    <property type="entry name" value="DNA-binding domain"/>
    <property type="match status" value="1"/>
</dbReference>
<keyword evidence="2" id="KW-0805">Transcription regulation</keyword>
<sequence>MEEVISVELPGPSSRKKMYFFKSVGTPKKNETVFIAPNGEEINNRKQLQQNLKSHPGNPCSI</sequence>
<keyword evidence="8" id="KW-1185">Reference proteome</keyword>
<keyword evidence="3" id="KW-0238">DNA-binding</keyword>
<dbReference type="InterPro" id="IPR001739">
    <property type="entry name" value="Methyl_CpG_DNA-bd"/>
</dbReference>
<comment type="caution">
    <text evidence="7">The sequence shown here is derived from an EMBL/GenBank/DDBJ whole genome shotgun (WGS) entry which is preliminary data.</text>
</comment>
<evidence type="ECO:0000256" key="3">
    <source>
        <dbReference type="ARBA" id="ARBA00023125"/>
    </source>
</evidence>
<feature type="domain" description="MBD" evidence="6">
    <location>
        <begin position="3"/>
        <end position="57"/>
    </location>
</feature>
<dbReference type="Pfam" id="PF01429">
    <property type="entry name" value="MBD"/>
    <property type="match status" value="1"/>
</dbReference>
<dbReference type="EMBL" id="JAQIZT010000001">
    <property type="protein sequence ID" value="KAJ7011955.1"/>
    <property type="molecule type" value="Genomic_DNA"/>
</dbReference>
<evidence type="ECO:0000259" key="6">
    <source>
        <dbReference type="Pfam" id="PF01429"/>
    </source>
</evidence>
<name>A0AAD6RMY2_9ROSI</name>
<keyword evidence="4" id="KW-0804">Transcription</keyword>
<evidence type="ECO:0000256" key="1">
    <source>
        <dbReference type="ARBA" id="ARBA00004123"/>
    </source>
</evidence>
<evidence type="ECO:0000313" key="7">
    <source>
        <dbReference type="EMBL" id="KAJ7011955.1"/>
    </source>
</evidence>
<dbReference type="AlphaFoldDB" id="A0AAD6RMY2"/>
<protein>
    <recommendedName>
        <fullName evidence="6">MBD domain-containing protein</fullName>
    </recommendedName>
</protein>
<proteinExistence type="predicted"/>
<organism evidence="7 8">
    <name type="scientific">Populus alba x Populus x berolinensis</name>
    <dbReference type="NCBI Taxonomy" id="444605"/>
    <lineage>
        <taxon>Eukaryota</taxon>
        <taxon>Viridiplantae</taxon>
        <taxon>Streptophyta</taxon>
        <taxon>Embryophyta</taxon>
        <taxon>Tracheophyta</taxon>
        <taxon>Spermatophyta</taxon>
        <taxon>Magnoliopsida</taxon>
        <taxon>eudicotyledons</taxon>
        <taxon>Gunneridae</taxon>
        <taxon>Pentapetalae</taxon>
        <taxon>rosids</taxon>
        <taxon>fabids</taxon>
        <taxon>Malpighiales</taxon>
        <taxon>Salicaceae</taxon>
        <taxon>Saliceae</taxon>
        <taxon>Populus</taxon>
    </lineage>
</organism>
<evidence type="ECO:0000313" key="8">
    <source>
        <dbReference type="Proteomes" id="UP001164929"/>
    </source>
</evidence>
<dbReference type="PANTHER" id="PTHR33729:SF12">
    <property type="entry name" value="MBD DOMAIN-CONTAINING PROTEIN"/>
    <property type="match status" value="1"/>
</dbReference>
<dbReference type="InterPro" id="IPR016177">
    <property type="entry name" value="DNA-bd_dom_sf"/>
</dbReference>
<evidence type="ECO:0000256" key="4">
    <source>
        <dbReference type="ARBA" id="ARBA00023163"/>
    </source>
</evidence>
<comment type="subcellular location">
    <subcellularLocation>
        <location evidence="1">Nucleus</location>
    </subcellularLocation>
</comment>
<dbReference type="Proteomes" id="UP001164929">
    <property type="component" value="Chromosome 1"/>
</dbReference>
<keyword evidence="5" id="KW-0539">Nucleus</keyword>
<evidence type="ECO:0000256" key="5">
    <source>
        <dbReference type="ARBA" id="ARBA00023242"/>
    </source>
</evidence>
<dbReference type="InterPro" id="IPR039622">
    <property type="entry name" value="MBD10/11"/>
</dbReference>